<sequence>MPRGTWKLAKIKELNPSADRMNQKCSNRIAPWKNFESIPIQYSVEKIEKEEPIARRTRSVTRKQQIQELKDDDKRKD</sequence>
<protein>
    <submittedName>
        <fullName evidence="4">DUF5641 domain-containing protein</fullName>
    </submittedName>
</protein>
<reference evidence="4" key="1">
    <citation type="submission" date="2016-06" db="UniProtKB">
        <authorList>
            <consortium name="WormBaseParasite"/>
        </authorList>
    </citation>
    <scope>IDENTIFICATION</scope>
</reference>
<reference evidence="2 3" key="2">
    <citation type="submission" date="2018-11" db="EMBL/GenBank/DDBJ databases">
        <authorList>
            <consortium name="Pathogen Informatics"/>
        </authorList>
    </citation>
    <scope>NUCLEOTIDE SEQUENCE [LARGE SCALE GENOMIC DNA]</scope>
</reference>
<name>A0A183I8J7_9BILA</name>
<evidence type="ECO:0000313" key="2">
    <source>
        <dbReference type="EMBL" id="VDP26612.1"/>
    </source>
</evidence>
<proteinExistence type="predicted"/>
<feature type="compositionally biased region" description="Basic and acidic residues" evidence="1">
    <location>
        <begin position="68"/>
        <end position="77"/>
    </location>
</feature>
<organism evidence="4">
    <name type="scientific">Onchocerca flexuosa</name>
    <dbReference type="NCBI Taxonomy" id="387005"/>
    <lineage>
        <taxon>Eukaryota</taxon>
        <taxon>Metazoa</taxon>
        <taxon>Ecdysozoa</taxon>
        <taxon>Nematoda</taxon>
        <taxon>Chromadorea</taxon>
        <taxon>Rhabditida</taxon>
        <taxon>Spirurina</taxon>
        <taxon>Spiruromorpha</taxon>
        <taxon>Filarioidea</taxon>
        <taxon>Onchocercidae</taxon>
        <taxon>Onchocerca</taxon>
    </lineage>
</organism>
<feature type="region of interest" description="Disordered" evidence="1">
    <location>
        <begin position="56"/>
        <end position="77"/>
    </location>
</feature>
<evidence type="ECO:0000256" key="1">
    <source>
        <dbReference type="SAM" id="MobiDB-lite"/>
    </source>
</evidence>
<keyword evidence="3" id="KW-1185">Reference proteome</keyword>
<gene>
    <name evidence="2" type="ORF">OFLC_LOCUS16059</name>
</gene>
<dbReference type="Proteomes" id="UP000267606">
    <property type="component" value="Unassembled WGS sequence"/>
</dbReference>
<accession>A0A183I8J7</accession>
<evidence type="ECO:0000313" key="4">
    <source>
        <dbReference type="WBParaSite" id="OFLC_0001607201-mRNA-1"/>
    </source>
</evidence>
<dbReference type="AlphaFoldDB" id="A0A183I8J7"/>
<evidence type="ECO:0000313" key="3">
    <source>
        <dbReference type="Proteomes" id="UP000267606"/>
    </source>
</evidence>
<dbReference type="WBParaSite" id="OFLC_0001607201-mRNA-1">
    <property type="protein sequence ID" value="OFLC_0001607201-mRNA-1"/>
    <property type="gene ID" value="OFLC_0001607201"/>
</dbReference>
<dbReference type="EMBL" id="UZAJ01043841">
    <property type="protein sequence ID" value="VDP26612.1"/>
    <property type="molecule type" value="Genomic_DNA"/>
</dbReference>